<keyword evidence="2" id="KW-1185">Reference proteome</keyword>
<evidence type="ECO:0000313" key="1">
    <source>
        <dbReference type="EMBL" id="KAK9112327.1"/>
    </source>
</evidence>
<gene>
    <name evidence="1" type="ORF">Scep_019846</name>
</gene>
<accession>A0AAP0NLT0</accession>
<dbReference type="EMBL" id="JBBNAG010000008">
    <property type="protein sequence ID" value="KAK9112327.1"/>
    <property type="molecule type" value="Genomic_DNA"/>
</dbReference>
<sequence>MPRPALLFVVPFGGGLLHQRTTSSQSTEVCQNFQVNLFDDRNPSLICPALQCET</sequence>
<protein>
    <submittedName>
        <fullName evidence="1">Uncharacterized protein</fullName>
    </submittedName>
</protein>
<comment type="caution">
    <text evidence="1">The sequence shown here is derived from an EMBL/GenBank/DDBJ whole genome shotgun (WGS) entry which is preliminary data.</text>
</comment>
<dbReference type="AlphaFoldDB" id="A0AAP0NLT0"/>
<evidence type="ECO:0000313" key="2">
    <source>
        <dbReference type="Proteomes" id="UP001419268"/>
    </source>
</evidence>
<proteinExistence type="predicted"/>
<dbReference type="Proteomes" id="UP001419268">
    <property type="component" value="Unassembled WGS sequence"/>
</dbReference>
<reference evidence="1 2" key="1">
    <citation type="submission" date="2024-01" db="EMBL/GenBank/DDBJ databases">
        <title>Genome assemblies of Stephania.</title>
        <authorList>
            <person name="Yang L."/>
        </authorList>
    </citation>
    <scope>NUCLEOTIDE SEQUENCE [LARGE SCALE GENOMIC DNA]</scope>
    <source>
        <strain evidence="1">JXDWG</strain>
        <tissue evidence="1">Leaf</tissue>
    </source>
</reference>
<organism evidence="1 2">
    <name type="scientific">Stephania cephalantha</name>
    <dbReference type="NCBI Taxonomy" id="152367"/>
    <lineage>
        <taxon>Eukaryota</taxon>
        <taxon>Viridiplantae</taxon>
        <taxon>Streptophyta</taxon>
        <taxon>Embryophyta</taxon>
        <taxon>Tracheophyta</taxon>
        <taxon>Spermatophyta</taxon>
        <taxon>Magnoliopsida</taxon>
        <taxon>Ranunculales</taxon>
        <taxon>Menispermaceae</taxon>
        <taxon>Menispermoideae</taxon>
        <taxon>Cissampelideae</taxon>
        <taxon>Stephania</taxon>
    </lineage>
</organism>
<name>A0AAP0NLT0_9MAGN</name>